<keyword evidence="2" id="KW-0813">Transport</keyword>
<gene>
    <name evidence="10" type="ORF">PECAL_4P26850</name>
</gene>
<reference evidence="10" key="1">
    <citation type="submission" date="2021-11" db="EMBL/GenBank/DDBJ databases">
        <authorList>
            <consortium name="Genoscope - CEA"/>
            <person name="William W."/>
        </authorList>
    </citation>
    <scope>NUCLEOTIDE SEQUENCE</scope>
</reference>
<feature type="transmembrane region" description="Helical" evidence="7">
    <location>
        <begin position="576"/>
        <end position="596"/>
    </location>
</feature>
<keyword evidence="8" id="KW-0732">Signal</keyword>
<dbReference type="PANTHER" id="PTHR12266:SF0">
    <property type="entry name" value="MITOCHONDRIAL SODIUM_CALCIUM EXCHANGER PROTEIN"/>
    <property type="match status" value="1"/>
</dbReference>
<evidence type="ECO:0000256" key="5">
    <source>
        <dbReference type="ARBA" id="ARBA00023136"/>
    </source>
</evidence>
<evidence type="ECO:0000256" key="4">
    <source>
        <dbReference type="ARBA" id="ARBA00022989"/>
    </source>
</evidence>
<feature type="transmembrane region" description="Helical" evidence="7">
    <location>
        <begin position="72"/>
        <end position="92"/>
    </location>
</feature>
<feature type="region of interest" description="Disordered" evidence="6">
    <location>
        <begin position="268"/>
        <end position="311"/>
    </location>
</feature>
<feature type="transmembrane region" description="Helical" evidence="7">
    <location>
        <begin position="212"/>
        <end position="233"/>
    </location>
</feature>
<evidence type="ECO:0000256" key="1">
    <source>
        <dbReference type="ARBA" id="ARBA00004141"/>
    </source>
</evidence>
<keyword evidence="11" id="KW-1185">Reference proteome</keyword>
<organism evidence="10 11">
    <name type="scientific">Pelagomonas calceolata</name>
    <dbReference type="NCBI Taxonomy" id="35677"/>
    <lineage>
        <taxon>Eukaryota</taxon>
        <taxon>Sar</taxon>
        <taxon>Stramenopiles</taxon>
        <taxon>Ochrophyta</taxon>
        <taxon>Pelagophyceae</taxon>
        <taxon>Pelagomonadales</taxon>
        <taxon>Pelagomonadaceae</taxon>
        <taxon>Pelagomonas</taxon>
    </lineage>
</organism>
<dbReference type="Gene3D" id="1.20.1420.30">
    <property type="entry name" value="NCX, central ion-binding region"/>
    <property type="match status" value="2"/>
</dbReference>
<dbReference type="InterPro" id="IPR051359">
    <property type="entry name" value="CaCA_antiporter"/>
</dbReference>
<feature type="transmembrane region" description="Helical" evidence="7">
    <location>
        <begin position="189"/>
        <end position="206"/>
    </location>
</feature>
<feature type="transmembrane region" description="Helical" evidence="7">
    <location>
        <begin position="603"/>
        <end position="626"/>
    </location>
</feature>
<evidence type="ECO:0000256" key="6">
    <source>
        <dbReference type="SAM" id="MobiDB-lite"/>
    </source>
</evidence>
<accession>A0A8J2SMM5</accession>
<dbReference type="Proteomes" id="UP000789595">
    <property type="component" value="Unassembled WGS sequence"/>
</dbReference>
<dbReference type="Pfam" id="PF01699">
    <property type="entry name" value="Na_Ca_ex"/>
    <property type="match status" value="2"/>
</dbReference>
<dbReference type="GO" id="GO:0008324">
    <property type="term" value="F:monoatomic cation transmembrane transporter activity"/>
    <property type="evidence" value="ECO:0007669"/>
    <property type="project" value="TreeGrafter"/>
</dbReference>
<feature type="transmembrane region" description="Helical" evidence="7">
    <location>
        <begin position="421"/>
        <end position="444"/>
    </location>
</feature>
<comment type="caution">
    <text evidence="10">The sequence shown here is derived from an EMBL/GenBank/DDBJ whole genome shotgun (WGS) entry which is preliminary data.</text>
</comment>
<keyword evidence="4 7" id="KW-1133">Transmembrane helix</keyword>
<evidence type="ECO:0000313" key="10">
    <source>
        <dbReference type="EMBL" id="CAH0375353.1"/>
    </source>
</evidence>
<dbReference type="OrthoDB" id="407410at2759"/>
<proteinExistence type="predicted"/>
<dbReference type="InterPro" id="IPR004837">
    <property type="entry name" value="NaCa_Exmemb"/>
</dbReference>
<keyword evidence="3 7" id="KW-0812">Transmembrane</keyword>
<feature type="transmembrane region" description="Helical" evidence="7">
    <location>
        <begin position="456"/>
        <end position="478"/>
    </location>
</feature>
<dbReference type="GO" id="GO:0016020">
    <property type="term" value="C:membrane"/>
    <property type="evidence" value="ECO:0007669"/>
    <property type="project" value="UniProtKB-SubCell"/>
</dbReference>
<feature type="transmembrane region" description="Helical" evidence="7">
    <location>
        <begin position="532"/>
        <end position="556"/>
    </location>
</feature>
<dbReference type="InterPro" id="IPR044880">
    <property type="entry name" value="NCX_ion-bd_dom_sf"/>
</dbReference>
<sequence length="631" mass="65502">MLKKILALVVVLAAAAAADEGALSGPCRDARLVGPGERGGRAIDKYEQCQIAKSDACGNHYAKTYFCATSPASRFCFAALCLAWLAMLFVLLGSTADDYFSPALEQLSEDAGLPPRFAGVTLLALGNGAPDVSSNVHLVASDAVGERAGLDTALGALTGAGMFVTTCVAGMVMVIADGAKAKGALLRDVTAYGAASAVVWGVLAGGRVTRAGAATLLALYVLFVLVVLAADLYHRRPGGPYDLARRSGATEPDDAVEMMLTLIHDVRQRRRRPQVGSSADEEKTSTPTGARNPFWARARADDDDGPDATPARSVVIEGDDVAPLRSALLEAPAAPASEEALEGLFALDVVARARANVLAALEDPLPQKVLNVLELPFTAARAATVPLTAGDRYARAPFALSLLGAPVWLCCYAHARGARNVFVGGVVPLFYVAAVVGAACAAAAWHSTRGSDDLPFAAATIFALMGFFVAATWIDVFAGELAAALEFFAALSGIKPEILGLTLLAWGNSVGDYFTNVAMARKGLANMAPTGACALTACFAGPVFNLLVTLGVGFLIRLDNFQERRMRVASNDGISVGLGMIIANCVCVVGAGLLLAGRVPKQFGFFSVGLYVLYLVIALALLFSAAPEGDD</sequence>
<evidence type="ECO:0000313" key="11">
    <source>
        <dbReference type="Proteomes" id="UP000789595"/>
    </source>
</evidence>
<feature type="domain" description="Sodium/calcium exchanger membrane region" evidence="9">
    <location>
        <begin position="83"/>
        <end position="228"/>
    </location>
</feature>
<name>A0A8J2SMM5_9STRA</name>
<dbReference type="EMBL" id="CAKKNE010000004">
    <property type="protein sequence ID" value="CAH0375353.1"/>
    <property type="molecule type" value="Genomic_DNA"/>
</dbReference>
<evidence type="ECO:0000256" key="7">
    <source>
        <dbReference type="SAM" id="Phobius"/>
    </source>
</evidence>
<feature type="domain" description="Sodium/calcium exchanger membrane region" evidence="9">
    <location>
        <begin position="463"/>
        <end position="619"/>
    </location>
</feature>
<dbReference type="AlphaFoldDB" id="A0A8J2SMM5"/>
<feature type="chain" id="PRO_5035239121" description="Sodium/calcium exchanger membrane region domain-containing protein" evidence="8">
    <location>
        <begin position="18"/>
        <end position="631"/>
    </location>
</feature>
<protein>
    <recommendedName>
        <fullName evidence="9">Sodium/calcium exchanger membrane region domain-containing protein</fullName>
    </recommendedName>
</protein>
<evidence type="ECO:0000256" key="2">
    <source>
        <dbReference type="ARBA" id="ARBA00022448"/>
    </source>
</evidence>
<feature type="signal peptide" evidence="8">
    <location>
        <begin position="1"/>
        <end position="17"/>
    </location>
</feature>
<evidence type="ECO:0000259" key="9">
    <source>
        <dbReference type="Pfam" id="PF01699"/>
    </source>
</evidence>
<dbReference type="PANTHER" id="PTHR12266">
    <property type="entry name" value="NA+/CA2+ K+ INDEPENDENT EXCHANGER"/>
    <property type="match status" value="1"/>
</dbReference>
<evidence type="ECO:0000256" key="8">
    <source>
        <dbReference type="SAM" id="SignalP"/>
    </source>
</evidence>
<comment type="subcellular location">
    <subcellularLocation>
        <location evidence="1">Membrane</location>
        <topology evidence="1">Multi-pass membrane protein</topology>
    </subcellularLocation>
</comment>
<keyword evidence="5 7" id="KW-0472">Membrane</keyword>
<evidence type="ECO:0000256" key="3">
    <source>
        <dbReference type="ARBA" id="ARBA00022692"/>
    </source>
</evidence>